<dbReference type="Proteomes" id="UP000183417">
    <property type="component" value="Unassembled WGS sequence"/>
</dbReference>
<dbReference type="SMART" id="SM00342">
    <property type="entry name" value="HTH_ARAC"/>
    <property type="match status" value="1"/>
</dbReference>
<accession>A0A1H3I4X2</accession>
<evidence type="ECO:0000256" key="1">
    <source>
        <dbReference type="ARBA" id="ARBA00023015"/>
    </source>
</evidence>
<dbReference type="PROSITE" id="PS01124">
    <property type="entry name" value="HTH_ARAC_FAMILY_2"/>
    <property type="match status" value="1"/>
</dbReference>
<evidence type="ECO:0000256" key="3">
    <source>
        <dbReference type="ARBA" id="ARBA00023163"/>
    </source>
</evidence>
<evidence type="ECO:0000313" key="5">
    <source>
        <dbReference type="EMBL" id="SDY22721.1"/>
    </source>
</evidence>
<gene>
    <name evidence="5" type="ORF">SAMN05421547_103181</name>
</gene>
<reference evidence="5 6" key="1">
    <citation type="submission" date="2016-10" db="EMBL/GenBank/DDBJ databases">
        <authorList>
            <person name="de Groot N.N."/>
        </authorList>
    </citation>
    <scope>NUCLEOTIDE SEQUENCE [LARGE SCALE GENOMIC DNA]</scope>
    <source>
        <strain evidence="5 6">LMG 24775</strain>
    </source>
</reference>
<dbReference type="PANTHER" id="PTHR47893">
    <property type="entry name" value="REGULATORY PROTEIN PCHR"/>
    <property type="match status" value="1"/>
</dbReference>
<evidence type="ECO:0000313" key="6">
    <source>
        <dbReference type="Proteomes" id="UP000183417"/>
    </source>
</evidence>
<dbReference type="InterPro" id="IPR018060">
    <property type="entry name" value="HTH_AraC"/>
</dbReference>
<dbReference type="EMBL" id="FNPE01000003">
    <property type="protein sequence ID" value="SDY22721.1"/>
    <property type="molecule type" value="Genomic_DNA"/>
</dbReference>
<dbReference type="Gene3D" id="1.10.10.60">
    <property type="entry name" value="Homeodomain-like"/>
    <property type="match status" value="2"/>
</dbReference>
<dbReference type="Pfam" id="PF12833">
    <property type="entry name" value="HTH_18"/>
    <property type="match status" value="1"/>
</dbReference>
<dbReference type="GO" id="GO:0003700">
    <property type="term" value="F:DNA-binding transcription factor activity"/>
    <property type="evidence" value="ECO:0007669"/>
    <property type="project" value="InterPro"/>
</dbReference>
<dbReference type="InterPro" id="IPR053142">
    <property type="entry name" value="PchR_regulatory_protein"/>
</dbReference>
<protein>
    <submittedName>
        <fullName evidence="5">AraC-type DNA-binding protein</fullName>
    </submittedName>
</protein>
<feature type="domain" description="HTH araC/xylS-type" evidence="4">
    <location>
        <begin position="243"/>
        <end position="341"/>
    </location>
</feature>
<proteinExistence type="predicted"/>
<evidence type="ECO:0000259" key="4">
    <source>
        <dbReference type="PROSITE" id="PS01124"/>
    </source>
</evidence>
<name>A0A1H3I4X2_9BURK</name>
<dbReference type="PRINTS" id="PR00032">
    <property type="entry name" value="HTHARAC"/>
</dbReference>
<organism evidence="5 6">
    <name type="scientific">Delftia lacustris</name>
    <dbReference type="NCBI Taxonomy" id="558537"/>
    <lineage>
        <taxon>Bacteria</taxon>
        <taxon>Pseudomonadati</taxon>
        <taxon>Pseudomonadota</taxon>
        <taxon>Betaproteobacteria</taxon>
        <taxon>Burkholderiales</taxon>
        <taxon>Comamonadaceae</taxon>
        <taxon>Delftia</taxon>
    </lineage>
</organism>
<dbReference type="SUPFAM" id="SSF46689">
    <property type="entry name" value="Homeodomain-like"/>
    <property type="match status" value="2"/>
</dbReference>
<dbReference type="PANTHER" id="PTHR47893:SF1">
    <property type="entry name" value="REGULATORY PROTEIN PCHR"/>
    <property type="match status" value="1"/>
</dbReference>
<keyword evidence="2 5" id="KW-0238">DNA-binding</keyword>
<dbReference type="InterPro" id="IPR020449">
    <property type="entry name" value="Tscrpt_reg_AraC-type_HTH"/>
</dbReference>
<dbReference type="InterPro" id="IPR009057">
    <property type="entry name" value="Homeodomain-like_sf"/>
</dbReference>
<sequence>MAFSSVQTPARPPRWLGRGTLRACDFSGPDYRILDAEVTAQDALLAGHLQAWQVQPGLWLHGVEARDLRTMSTRSPAVPGLHMVVLLEGCVDVAFGNQGLQLQVAPASAAGAHVQACGAVIHTRPGDMFMRQWRRGKFERKLSITMQPQWFAAQTLPMAAPPLLQHWMEQQLLAIRPWQPSPRAVAVAEQIIQLAREGSAPLLLASRTLELVHEAVQSLEAPEPDPAQTVPGVLGVREHRRMARLKALLDGGGDGCRTLAEIAREVGLSASALQRQFRLAYGSSIDEYRREQRLARAWAALEQTGCSVAEVAHGAGYSSAANFSTAFKRRFGISPKLVRARV</sequence>
<dbReference type="GO" id="GO:0043565">
    <property type="term" value="F:sequence-specific DNA binding"/>
    <property type="evidence" value="ECO:0007669"/>
    <property type="project" value="InterPro"/>
</dbReference>
<dbReference type="RefSeq" id="WP_074921185.1">
    <property type="nucleotide sequence ID" value="NZ_CP141274.1"/>
</dbReference>
<dbReference type="AlphaFoldDB" id="A0A1H3I4X2"/>
<evidence type="ECO:0000256" key="2">
    <source>
        <dbReference type="ARBA" id="ARBA00023125"/>
    </source>
</evidence>
<keyword evidence="1" id="KW-0805">Transcription regulation</keyword>
<dbReference type="GeneID" id="94689418"/>
<keyword evidence="3" id="KW-0804">Transcription</keyword>